<organism evidence="3">
    <name type="scientific">Nippostrongylus brasiliensis</name>
    <name type="common">Rat hookworm</name>
    <dbReference type="NCBI Taxonomy" id="27835"/>
    <lineage>
        <taxon>Eukaryota</taxon>
        <taxon>Metazoa</taxon>
        <taxon>Ecdysozoa</taxon>
        <taxon>Nematoda</taxon>
        <taxon>Chromadorea</taxon>
        <taxon>Rhabditida</taxon>
        <taxon>Rhabditina</taxon>
        <taxon>Rhabditomorpha</taxon>
        <taxon>Strongyloidea</taxon>
        <taxon>Heligmosomidae</taxon>
        <taxon>Nippostrongylus</taxon>
    </lineage>
</organism>
<dbReference type="EMBL" id="UYSL01007597">
    <property type="protein sequence ID" value="VDL67841.1"/>
    <property type="molecule type" value="Genomic_DNA"/>
</dbReference>
<reference evidence="1 2" key="2">
    <citation type="submission" date="2018-11" db="EMBL/GenBank/DDBJ databases">
        <authorList>
            <consortium name="Pathogen Informatics"/>
        </authorList>
    </citation>
    <scope>NUCLEOTIDE SEQUENCE [LARGE SCALE GENOMIC DNA]</scope>
</reference>
<reference evidence="3" key="1">
    <citation type="submission" date="2017-02" db="UniProtKB">
        <authorList>
            <consortium name="WormBaseParasite"/>
        </authorList>
    </citation>
    <scope>IDENTIFICATION</scope>
</reference>
<name>A0A0N4XNZ9_NIPBR</name>
<proteinExistence type="predicted"/>
<dbReference type="OMA" id="SASIRCN"/>
<keyword evidence="2" id="KW-1185">Reference proteome</keyword>
<dbReference type="WBParaSite" id="NBR_0000425101-mRNA-1">
    <property type="protein sequence ID" value="NBR_0000425101-mRNA-1"/>
    <property type="gene ID" value="NBR_0000425101"/>
</dbReference>
<accession>A0A0N4XNZ9</accession>
<evidence type="ECO:0000313" key="3">
    <source>
        <dbReference type="WBParaSite" id="NBR_0000425101-mRNA-1"/>
    </source>
</evidence>
<sequence length="67" mass="7877">MSDGNADWVAQNLHRQRKILEEKQRQKRIASASIRCNQVPTTGYQTIDPSHGLVYLFYLFIYYKTLT</sequence>
<evidence type="ECO:0000313" key="1">
    <source>
        <dbReference type="EMBL" id="VDL67841.1"/>
    </source>
</evidence>
<protein>
    <submittedName>
        <fullName evidence="1 3">Uncharacterized protein</fullName>
    </submittedName>
</protein>
<dbReference type="AlphaFoldDB" id="A0A0N4XNZ9"/>
<dbReference type="Proteomes" id="UP000271162">
    <property type="component" value="Unassembled WGS sequence"/>
</dbReference>
<evidence type="ECO:0000313" key="2">
    <source>
        <dbReference type="Proteomes" id="UP000271162"/>
    </source>
</evidence>
<gene>
    <name evidence="1" type="ORF">NBR_LOCUS4252</name>
</gene>